<feature type="region of interest" description="Disordered" evidence="1">
    <location>
        <begin position="114"/>
        <end position="147"/>
    </location>
</feature>
<proteinExistence type="predicted"/>
<dbReference type="Proteomes" id="UP000275078">
    <property type="component" value="Unassembled WGS sequence"/>
</dbReference>
<name>A0A3N4HLN1_ASCIM</name>
<dbReference type="EMBL" id="ML119781">
    <property type="protein sequence ID" value="RPA74735.1"/>
    <property type="molecule type" value="Genomic_DNA"/>
</dbReference>
<dbReference type="AlphaFoldDB" id="A0A3N4HLN1"/>
<evidence type="ECO:0000256" key="1">
    <source>
        <dbReference type="SAM" id="MobiDB-lite"/>
    </source>
</evidence>
<accession>A0A3N4HLN1</accession>
<evidence type="ECO:0000313" key="3">
    <source>
        <dbReference type="Proteomes" id="UP000275078"/>
    </source>
</evidence>
<protein>
    <submittedName>
        <fullName evidence="2">Uncharacterized protein</fullName>
    </submittedName>
</protein>
<keyword evidence="3" id="KW-1185">Reference proteome</keyword>
<evidence type="ECO:0000313" key="2">
    <source>
        <dbReference type="EMBL" id="RPA74735.1"/>
    </source>
</evidence>
<reference evidence="2 3" key="1">
    <citation type="journal article" date="2018" name="Nat. Ecol. Evol.">
        <title>Pezizomycetes genomes reveal the molecular basis of ectomycorrhizal truffle lifestyle.</title>
        <authorList>
            <person name="Murat C."/>
            <person name="Payen T."/>
            <person name="Noel B."/>
            <person name="Kuo A."/>
            <person name="Morin E."/>
            <person name="Chen J."/>
            <person name="Kohler A."/>
            <person name="Krizsan K."/>
            <person name="Balestrini R."/>
            <person name="Da Silva C."/>
            <person name="Montanini B."/>
            <person name="Hainaut M."/>
            <person name="Levati E."/>
            <person name="Barry K.W."/>
            <person name="Belfiori B."/>
            <person name="Cichocki N."/>
            <person name="Clum A."/>
            <person name="Dockter R.B."/>
            <person name="Fauchery L."/>
            <person name="Guy J."/>
            <person name="Iotti M."/>
            <person name="Le Tacon F."/>
            <person name="Lindquist E.A."/>
            <person name="Lipzen A."/>
            <person name="Malagnac F."/>
            <person name="Mello A."/>
            <person name="Molinier V."/>
            <person name="Miyauchi S."/>
            <person name="Poulain J."/>
            <person name="Riccioni C."/>
            <person name="Rubini A."/>
            <person name="Sitrit Y."/>
            <person name="Splivallo R."/>
            <person name="Traeger S."/>
            <person name="Wang M."/>
            <person name="Zifcakova L."/>
            <person name="Wipf D."/>
            <person name="Zambonelli A."/>
            <person name="Paolocci F."/>
            <person name="Nowrousian M."/>
            <person name="Ottonello S."/>
            <person name="Baldrian P."/>
            <person name="Spatafora J.W."/>
            <person name="Henrissat B."/>
            <person name="Nagy L.G."/>
            <person name="Aury J.M."/>
            <person name="Wincker P."/>
            <person name="Grigoriev I.V."/>
            <person name="Bonfante P."/>
            <person name="Martin F.M."/>
        </authorList>
    </citation>
    <scope>NUCLEOTIDE SEQUENCE [LARGE SCALE GENOMIC DNA]</scope>
    <source>
        <strain evidence="2 3">RN42</strain>
    </source>
</reference>
<sequence>MYAANYGINNKHEKVDALIQWVTKPLYGEVDLVPEEGAFGRLHHSYEKEKDNTGPRMISARGSSKGLGSVGRVCAEYRCGIRENLTSQLQAVDRTVTLQTTAKISVLRELESRRNNFLGSTSPADQPSPPPQIHRRKRSSHGEVPEEVERFLDSRYEKLPYTETPCTVPVQLVAARSGTRKSKTRRINPMSDEPRPRVSHVNLVPEELDKIPRSRPRYEKERTKADCIVRFKQPPKEVVRERQKGSIE</sequence>
<organism evidence="2 3">
    <name type="scientific">Ascobolus immersus RN42</name>
    <dbReference type="NCBI Taxonomy" id="1160509"/>
    <lineage>
        <taxon>Eukaryota</taxon>
        <taxon>Fungi</taxon>
        <taxon>Dikarya</taxon>
        <taxon>Ascomycota</taxon>
        <taxon>Pezizomycotina</taxon>
        <taxon>Pezizomycetes</taxon>
        <taxon>Pezizales</taxon>
        <taxon>Ascobolaceae</taxon>
        <taxon>Ascobolus</taxon>
    </lineage>
</organism>
<feature type="compositionally biased region" description="Polar residues" evidence="1">
    <location>
        <begin position="115"/>
        <end position="125"/>
    </location>
</feature>
<gene>
    <name evidence="2" type="ORF">BJ508DRAFT_312583</name>
</gene>
<feature type="region of interest" description="Disordered" evidence="1">
    <location>
        <begin position="176"/>
        <end position="198"/>
    </location>
</feature>